<feature type="compositionally biased region" description="Acidic residues" evidence="1">
    <location>
        <begin position="20"/>
        <end position="29"/>
    </location>
</feature>
<feature type="region of interest" description="Disordered" evidence="1">
    <location>
        <begin position="1"/>
        <end position="36"/>
    </location>
</feature>
<evidence type="ECO:0000256" key="1">
    <source>
        <dbReference type="SAM" id="MobiDB-lite"/>
    </source>
</evidence>
<keyword evidence="3" id="KW-1185">Reference proteome</keyword>
<reference evidence="2" key="2">
    <citation type="submission" date="2021-02" db="EMBL/GenBank/DDBJ databases">
        <authorList>
            <person name="Kimball J.A."/>
            <person name="Haas M.W."/>
            <person name="Macchietto M."/>
            <person name="Kono T."/>
            <person name="Duquette J."/>
            <person name="Shao M."/>
        </authorList>
    </citation>
    <scope>NUCLEOTIDE SEQUENCE</scope>
    <source>
        <tissue evidence="2">Fresh leaf tissue</tissue>
    </source>
</reference>
<dbReference type="AlphaFoldDB" id="A0A8J5TGU8"/>
<comment type="caution">
    <text evidence="2">The sequence shown here is derived from an EMBL/GenBank/DDBJ whole genome shotgun (WGS) entry which is preliminary data.</text>
</comment>
<gene>
    <name evidence="2" type="ORF">GUJ93_ZPchr0379g18705</name>
</gene>
<dbReference type="Proteomes" id="UP000729402">
    <property type="component" value="Unassembled WGS sequence"/>
</dbReference>
<proteinExistence type="predicted"/>
<evidence type="ECO:0000313" key="3">
    <source>
        <dbReference type="Proteomes" id="UP000729402"/>
    </source>
</evidence>
<evidence type="ECO:0000313" key="2">
    <source>
        <dbReference type="EMBL" id="KAG8081564.1"/>
    </source>
</evidence>
<name>A0A8J5TGU8_ZIZPA</name>
<dbReference type="EMBL" id="JAAALK010000185">
    <property type="protein sequence ID" value="KAG8081564.1"/>
    <property type="molecule type" value="Genomic_DNA"/>
</dbReference>
<accession>A0A8J5TGU8</accession>
<reference evidence="2" key="1">
    <citation type="journal article" date="2021" name="bioRxiv">
        <title>Whole Genome Assembly and Annotation of Northern Wild Rice, Zizania palustris L., Supports a Whole Genome Duplication in the Zizania Genus.</title>
        <authorList>
            <person name="Haas M."/>
            <person name="Kono T."/>
            <person name="Macchietto M."/>
            <person name="Millas R."/>
            <person name="McGilp L."/>
            <person name="Shao M."/>
            <person name="Duquette J."/>
            <person name="Hirsch C.N."/>
            <person name="Kimball J."/>
        </authorList>
    </citation>
    <scope>NUCLEOTIDE SEQUENCE</scope>
    <source>
        <tissue evidence="2">Fresh leaf tissue</tissue>
    </source>
</reference>
<sequence>MARAFVAALSDIDNNSSEDPSSDEDEPDKNDEKKENMKDFNGLCFMANSKQSSDEPDISELYEWLCSSWCFSQGITSSSYQTNIKDQG</sequence>
<feature type="compositionally biased region" description="Low complexity" evidence="1">
    <location>
        <begin position="10"/>
        <end position="19"/>
    </location>
</feature>
<organism evidence="2 3">
    <name type="scientific">Zizania palustris</name>
    <name type="common">Northern wild rice</name>
    <dbReference type="NCBI Taxonomy" id="103762"/>
    <lineage>
        <taxon>Eukaryota</taxon>
        <taxon>Viridiplantae</taxon>
        <taxon>Streptophyta</taxon>
        <taxon>Embryophyta</taxon>
        <taxon>Tracheophyta</taxon>
        <taxon>Spermatophyta</taxon>
        <taxon>Magnoliopsida</taxon>
        <taxon>Liliopsida</taxon>
        <taxon>Poales</taxon>
        <taxon>Poaceae</taxon>
        <taxon>BOP clade</taxon>
        <taxon>Oryzoideae</taxon>
        <taxon>Oryzeae</taxon>
        <taxon>Zizaniinae</taxon>
        <taxon>Zizania</taxon>
    </lineage>
</organism>
<protein>
    <submittedName>
        <fullName evidence="2">Uncharacterized protein</fullName>
    </submittedName>
</protein>